<comment type="similarity">
    <text evidence="3">Belongs to the Nudix hydrolase family.</text>
</comment>
<gene>
    <name evidence="5" type="ORF">GSF08_00520</name>
</gene>
<evidence type="ECO:0000259" key="4">
    <source>
        <dbReference type="PROSITE" id="PS51462"/>
    </source>
</evidence>
<dbReference type="GO" id="GO:0016787">
    <property type="term" value="F:hydrolase activity"/>
    <property type="evidence" value="ECO:0007669"/>
    <property type="project" value="UniProtKB-KW"/>
</dbReference>
<evidence type="ECO:0000256" key="3">
    <source>
        <dbReference type="RuleBase" id="RU003476"/>
    </source>
</evidence>
<dbReference type="PRINTS" id="PR00502">
    <property type="entry name" value="NUDIXFAMILY"/>
</dbReference>
<dbReference type="InterPro" id="IPR000086">
    <property type="entry name" value="NUDIX_hydrolase_dom"/>
</dbReference>
<reference evidence="5 6" key="2">
    <citation type="submission" date="2020-01" db="EMBL/GenBank/DDBJ databases">
        <title>Clostridiaceae sp. nov. isolated from the gut of human by culturomics.</title>
        <authorList>
            <person name="Chang Y."/>
        </authorList>
    </citation>
    <scope>NUCLEOTIDE SEQUENCE [LARGE SCALE GENOMIC DNA]</scope>
    <source>
        <strain evidence="5 6">DONG20-135</strain>
    </source>
</reference>
<protein>
    <submittedName>
        <fullName evidence="5">NUDIX domain-containing protein</fullName>
    </submittedName>
</protein>
<dbReference type="PANTHER" id="PTHR43046">
    <property type="entry name" value="GDP-MANNOSE MANNOSYL HYDROLASE"/>
    <property type="match status" value="1"/>
</dbReference>
<dbReference type="PROSITE" id="PS51462">
    <property type="entry name" value="NUDIX"/>
    <property type="match status" value="1"/>
</dbReference>
<sequence>MMQYCDRSSILDHQIKYVVIVSREQDKWLFVRHRQRTTWELPGGKREPGEAVIQAARRELYEETGSLCYRMQEICAYRISEEDPYWGLLLYAEIIDRGELPESEIKEVKSDEGEPVYWTYEAHAELLKRIKQEMNL</sequence>
<dbReference type="EMBL" id="WUUQ01000001">
    <property type="protein sequence ID" value="MXQ72424.1"/>
    <property type="molecule type" value="Genomic_DNA"/>
</dbReference>
<dbReference type="AlphaFoldDB" id="A0A6N8U535"/>
<comment type="caution">
    <text evidence="5">The sequence shown here is derived from an EMBL/GenBank/DDBJ whole genome shotgun (WGS) entry which is preliminary data.</text>
</comment>
<feature type="domain" description="Nudix hydrolase" evidence="4">
    <location>
        <begin position="11"/>
        <end position="136"/>
    </location>
</feature>
<name>A0A6N8U535_9FIRM</name>
<proteinExistence type="inferred from homology"/>
<dbReference type="RefSeq" id="WP_160623924.1">
    <property type="nucleotide sequence ID" value="NZ_WUUQ01000001.1"/>
</dbReference>
<reference evidence="5 6" key="1">
    <citation type="submission" date="2019-12" db="EMBL/GenBank/DDBJ databases">
        <authorList>
            <person name="Yang R."/>
        </authorList>
    </citation>
    <scope>NUCLEOTIDE SEQUENCE [LARGE SCALE GENOMIC DNA]</scope>
    <source>
        <strain evidence="5 6">DONG20-135</strain>
    </source>
</reference>
<dbReference type="SUPFAM" id="SSF55811">
    <property type="entry name" value="Nudix"/>
    <property type="match status" value="1"/>
</dbReference>
<dbReference type="InterPro" id="IPR014078">
    <property type="entry name" value="Nudix_YtkD"/>
</dbReference>
<dbReference type="Proteomes" id="UP000434036">
    <property type="component" value="Unassembled WGS sequence"/>
</dbReference>
<keyword evidence="2 3" id="KW-0378">Hydrolase</keyword>
<organism evidence="5 6">
    <name type="scientific">Copranaerobaculum intestinale</name>
    <dbReference type="NCBI Taxonomy" id="2692629"/>
    <lineage>
        <taxon>Bacteria</taxon>
        <taxon>Bacillati</taxon>
        <taxon>Bacillota</taxon>
        <taxon>Erysipelotrichia</taxon>
        <taxon>Erysipelotrichales</taxon>
        <taxon>Erysipelotrichaceae</taxon>
        <taxon>Copranaerobaculum</taxon>
    </lineage>
</organism>
<comment type="cofactor">
    <cofactor evidence="1">
        <name>Mg(2+)</name>
        <dbReference type="ChEBI" id="CHEBI:18420"/>
    </cofactor>
</comment>
<dbReference type="Gene3D" id="3.90.79.10">
    <property type="entry name" value="Nucleoside Triphosphate Pyrophosphohydrolase"/>
    <property type="match status" value="1"/>
</dbReference>
<keyword evidence="6" id="KW-1185">Reference proteome</keyword>
<dbReference type="Pfam" id="PF00293">
    <property type="entry name" value="NUDIX"/>
    <property type="match status" value="1"/>
</dbReference>
<evidence type="ECO:0000256" key="2">
    <source>
        <dbReference type="ARBA" id="ARBA00022801"/>
    </source>
</evidence>
<dbReference type="PROSITE" id="PS00893">
    <property type="entry name" value="NUDIX_BOX"/>
    <property type="match status" value="1"/>
</dbReference>
<dbReference type="CDD" id="cd04665">
    <property type="entry name" value="NUDIX_RppH"/>
    <property type="match status" value="1"/>
</dbReference>
<dbReference type="InterPro" id="IPR020476">
    <property type="entry name" value="Nudix_hydrolase"/>
</dbReference>
<evidence type="ECO:0000313" key="6">
    <source>
        <dbReference type="Proteomes" id="UP000434036"/>
    </source>
</evidence>
<evidence type="ECO:0000256" key="1">
    <source>
        <dbReference type="ARBA" id="ARBA00001946"/>
    </source>
</evidence>
<accession>A0A6N8U535</accession>
<dbReference type="InterPro" id="IPR015797">
    <property type="entry name" value="NUDIX_hydrolase-like_dom_sf"/>
</dbReference>
<dbReference type="PANTHER" id="PTHR43046:SF16">
    <property type="entry name" value="ADP-RIBOSE PYROPHOSPHATASE YJHB-RELATED"/>
    <property type="match status" value="1"/>
</dbReference>
<evidence type="ECO:0000313" key="5">
    <source>
        <dbReference type="EMBL" id="MXQ72424.1"/>
    </source>
</evidence>
<dbReference type="InterPro" id="IPR020084">
    <property type="entry name" value="NUDIX_hydrolase_CS"/>
</dbReference>